<dbReference type="EC" id="6.3.2.5" evidence="3"/>
<protein>
    <recommendedName>
        <fullName evidence="3">Coenzyme A biosynthesis bifunctional protein CoaBC</fullName>
    </recommendedName>
    <alternativeName>
        <fullName evidence="3">DNA/pantothenate metabolism flavoprotein</fullName>
    </alternativeName>
    <alternativeName>
        <fullName evidence="3">Phosphopantothenoylcysteine synthetase/decarboxylase</fullName>
        <shortName evidence="3">PPCS-PPCDC</shortName>
    </alternativeName>
    <domain>
        <recommendedName>
            <fullName evidence="3">Phosphopantothenoylcysteine decarboxylase</fullName>
            <shortName evidence="3">PPC decarboxylase</shortName>
            <shortName evidence="3">PPC-DC</shortName>
            <ecNumber evidence="3">4.1.1.36</ecNumber>
        </recommendedName>
        <alternativeName>
            <fullName evidence="3">CoaC</fullName>
        </alternativeName>
    </domain>
    <domain>
        <recommendedName>
            <fullName evidence="3">Phosphopantothenate--cysteine ligase</fullName>
            <ecNumber evidence="3">6.3.2.5</ecNumber>
        </recommendedName>
        <alternativeName>
            <fullName evidence="3">CoaB</fullName>
        </alternativeName>
        <alternativeName>
            <fullName evidence="3">Phosphopantothenoylcysteine synthetase</fullName>
            <shortName evidence="3">PPC synthetase</shortName>
            <shortName evidence="3">PPC-S</shortName>
        </alternativeName>
    </domain>
</protein>
<feature type="binding site" evidence="3">
    <location>
        <position position="288"/>
    </location>
    <ligand>
        <name>CTP</name>
        <dbReference type="ChEBI" id="CHEBI:37563"/>
    </ligand>
</feature>
<dbReference type="PANTHER" id="PTHR14359:SF6">
    <property type="entry name" value="PHOSPHOPANTOTHENOYLCYSTEINE DECARBOXYLASE"/>
    <property type="match status" value="1"/>
</dbReference>
<feature type="binding site" evidence="3">
    <location>
        <begin position="307"/>
        <end position="310"/>
    </location>
    <ligand>
        <name>CTP</name>
        <dbReference type="ChEBI" id="CHEBI:37563"/>
    </ligand>
</feature>
<evidence type="ECO:0000313" key="8">
    <source>
        <dbReference type="EMBL" id="SDS72135.1"/>
    </source>
</evidence>
<dbReference type="InterPro" id="IPR005252">
    <property type="entry name" value="CoaBC"/>
</dbReference>
<evidence type="ECO:0000313" key="7">
    <source>
        <dbReference type="EMBL" id="GAA6132438.1"/>
    </source>
</evidence>
<dbReference type="EC" id="4.1.1.36" evidence="3"/>
<gene>
    <name evidence="3 7" type="primary">coaBC</name>
    <name evidence="7" type="ORF">NBRC116187_27980</name>
    <name evidence="8" type="ORF">SAMN05216271_2566</name>
</gene>
<dbReference type="Gene3D" id="3.40.50.10300">
    <property type="entry name" value="CoaB-like"/>
    <property type="match status" value="1"/>
</dbReference>
<comment type="cofactor">
    <cofactor evidence="3">
        <name>Mg(2+)</name>
        <dbReference type="ChEBI" id="CHEBI:18420"/>
    </cofactor>
</comment>
<dbReference type="Pfam" id="PF02441">
    <property type="entry name" value="Flavoprotein"/>
    <property type="match status" value="1"/>
</dbReference>
<dbReference type="STRING" id="472181.SAMN05216271_2566"/>
<evidence type="ECO:0000259" key="5">
    <source>
        <dbReference type="Pfam" id="PF02441"/>
    </source>
</evidence>
<comment type="function">
    <text evidence="4">Catalyzes two steps in the biosynthesis of coenzyme A. In the first step cysteine is conjugated to 4'-phosphopantothenate to form 4-phosphopantothenoylcysteine, in the latter compound is decarboxylated to form 4'-phosphopantotheine.</text>
</comment>
<comment type="caution">
    <text evidence="3">Lacks conserved residue(s) required for the propagation of feature annotation.</text>
</comment>
<comment type="cofactor">
    <cofactor evidence="3">
        <name>FMN</name>
        <dbReference type="ChEBI" id="CHEBI:58210"/>
    </cofactor>
    <text evidence="3">Binds 1 FMN per subunit.</text>
</comment>
<proteinExistence type="inferred from homology"/>
<dbReference type="EMBL" id="LT629763">
    <property type="protein sequence ID" value="SDS72135.1"/>
    <property type="molecule type" value="Genomic_DNA"/>
</dbReference>
<dbReference type="GO" id="GO:0046872">
    <property type="term" value="F:metal ion binding"/>
    <property type="evidence" value="ECO:0007669"/>
    <property type="project" value="UniProtKB-KW"/>
</dbReference>
<evidence type="ECO:0000256" key="3">
    <source>
        <dbReference type="HAMAP-Rule" id="MF_02225"/>
    </source>
</evidence>
<comment type="catalytic activity">
    <reaction evidence="3 4">
        <text>N-[(R)-4-phosphopantothenoyl]-L-cysteine + H(+) = (R)-4'-phosphopantetheine + CO2</text>
        <dbReference type="Rhea" id="RHEA:16793"/>
        <dbReference type="ChEBI" id="CHEBI:15378"/>
        <dbReference type="ChEBI" id="CHEBI:16526"/>
        <dbReference type="ChEBI" id="CHEBI:59458"/>
        <dbReference type="ChEBI" id="CHEBI:61723"/>
        <dbReference type="EC" id="4.1.1.36"/>
    </reaction>
</comment>
<dbReference type="AlphaFoldDB" id="A0A1H1UI01"/>
<evidence type="ECO:0000313" key="10">
    <source>
        <dbReference type="Proteomes" id="UP001486808"/>
    </source>
</evidence>
<dbReference type="Proteomes" id="UP000243413">
    <property type="component" value="Chromosome I"/>
</dbReference>
<reference evidence="8" key="2">
    <citation type="submission" date="2016-10" db="EMBL/GenBank/DDBJ databases">
        <authorList>
            <person name="de Groot N.N."/>
        </authorList>
    </citation>
    <scope>NUCLEOTIDE SEQUENCE [LARGE SCALE GENOMIC DNA]</scope>
    <source>
        <strain evidence="8">JCM 14963</strain>
    </source>
</reference>
<feature type="domain" description="Flavoprotein" evidence="5">
    <location>
        <begin position="7"/>
        <end position="178"/>
    </location>
</feature>
<dbReference type="Proteomes" id="UP001486808">
    <property type="component" value="Unassembled WGS sequence"/>
</dbReference>
<dbReference type="GO" id="GO:0004632">
    <property type="term" value="F:phosphopantothenate--cysteine ligase activity"/>
    <property type="evidence" value="ECO:0007669"/>
    <property type="project" value="UniProtKB-UniRule"/>
</dbReference>
<keyword evidence="3 4" id="KW-0285">Flavoprotein</keyword>
<feature type="region of interest" description="Phosphopantothenoylcysteine decarboxylase" evidence="3">
    <location>
        <begin position="1"/>
        <end position="190"/>
    </location>
</feature>
<name>A0A1H1UI01_9GAMM</name>
<dbReference type="GO" id="GO:0071513">
    <property type="term" value="C:phosphopantothenoylcysteine decarboxylase complex"/>
    <property type="evidence" value="ECO:0007669"/>
    <property type="project" value="TreeGrafter"/>
</dbReference>
<dbReference type="EMBL" id="BAABWD010000003">
    <property type="protein sequence ID" value="GAA6132438.1"/>
    <property type="molecule type" value="Genomic_DNA"/>
</dbReference>
<reference evidence="9" key="1">
    <citation type="submission" date="2016-10" db="EMBL/GenBank/DDBJ databases">
        <authorList>
            <person name="Varghese N."/>
            <person name="Submissions S."/>
        </authorList>
    </citation>
    <scope>NUCLEOTIDE SEQUENCE [LARGE SCALE GENOMIC DNA]</scope>
    <source>
        <strain evidence="9">JCM 14963</strain>
    </source>
</reference>
<dbReference type="GO" id="GO:0015941">
    <property type="term" value="P:pantothenate catabolic process"/>
    <property type="evidence" value="ECO:0007669"/>
    <property type="project" value="InterPro"/>
</dbReference>
<keyword evidence="3" id="KW-0479">Metal-binding</keyword>
<dbReference type="GO" id="GO:0004633">
    <property type="term" value="F:phosphopantothenoylcysteine decarboxylase activity"/>
    <property type="evidence" value="ECO:0007669"/>
    <property type="project" value="UniProtKB-UniRule"/>
</dbReference>
<evidence type="ECO:0000256" key="2">
    <source>
        <dbReference type="ARBA" id="ARBA00023239"/>
    </source>
</evidence>
<dbReference type="HAMAP" id="MF_02225">
    <property type="entry name" value="CoaBC"/>
    <property type="match status" value="1"/>
</dbReference>
<dbReference type="PANTHER" id="PTHR14359">
    <property type="entry name" value="HOMO-OLIGOMERIC FLAVIN CONTAINING CYS DECARBOXYLASE FAMILY"/>
    <property type="match status" value="1"/>
</dbReference>
<keyword evidence="3 4" id="KW-0436">Ligase</keyword>
<accession>A0A1H1UI01</accession>
<dbReference type="Gene3D" id="3.40.50.1950">
    <property type="entry name" value="Flavin prenyltransferase-like"/>
    <property type="match status" value="1"/>
</dbReference>
<dbReference type="OrthoDB" id="9802554at2"/>
<evidence type="ECO:0000256" key="4">
    <source>
        <dbReference type="RuleBase" id="RU364078"/>
    </source>
</evidence>
<feature type="binding site" evidence="3">
    <location>
        <position position="339"/>
    </location>
    <ligand>
        <name>CTP</name>
        <dbReference type="ChEBI" id="CHEBI:37563"/>
    </ligand>
</feature>
<comment type="similarity">
    <text evidence="3 4">In the C-terminal section; belongs to the PPC synthetase family.</text>
</comment>
<keyword evidence="3" id="KW-0460">Magnesium</keyword>
<feature type="active site" description="Proton donor" evidence="3">
    <location>
        <position position="159"/>
    </location>
</feature>
<dbReference type="GO" id="GO:0015937">
    <property type="term" value="P:coenzyme A biosynthetic process"/>
    <property type="evidence" value="ECO:0007669"/>
    <property type="project" value="UniProtKB-UniRule"/>
</dbReference>
<comment type="similarity">
    <text evidence="3 4">In the N-terminal section; belongs to the HFCD (homo-oligomeric flavin containing Cys decarboxylase) superfamily.</text>
</comment>
<feature type="region of interest" description="Phosphopantothenate--cysteine ligase" evidence="3">
    <location>
        <begin position="191"/>
        <end position="408"/>
    </location>
</feature>
<dbReference type="UniPathway" id="UPA00241">
    <property type="reaction ID" value="UER00353"/>
</dbReference>
<comment type="pathway">
    <text evidence="3 4">Cofactor biosynthesis; coenzyme A biosynthesis; CoA from (R)-pantothenate: step 2/5.</text>
</comment>
<feature type="binding site" evidence="3">
    <location>
        <position position="278"/>
    </location>
    <ligand>
        <name>CTP</name>
        <dbReference type="ChEBI" id="CHEBI:37563"/>
    </ligand>
</feature>
<dbReference type="InterPro" id="IPR035929">
    <property type="entry name" value="CoaB-like_sf"/>
</dbReference>
<dbReference type="GO" id="GO:0010181">
    <property type="term" value="F:FMN binding"/>
    <property type="evidence" value="ECO:0007669"/>
    <property type="project" value="UniProtKB-UniRule"/>
</dbReference>
<comment type="pathway">
    <text evidence="3 4">Cofactor biosynthesis; coenzyme A biosynthesis; CoA from (R)-pantothenate: step 3/5.</text>
</comment>
<keyword evidence="3 4" id="KW-0288">FMN</keyword>
<dbReference type="InterPro" id="IPR007085">
    <property type="entry name" value="DNA/pantothenate-metab_flavo_C"/>
</dbReference>
<dbReference type="RefSeq" id="WP_092287242.1">
    <property type="nucleotide sequence ID" value="NZ_BAABWD010000003.1"/>
</dbReference>
<feature type="domain" description="DNA/pantothenate metabolism flavoprotein C-terminal" evidence="6">
    <location>
        <begin position="186"/>
        <end position="397"/>
    </location>
</feature>
<evidence type="ECO:0000259" key="6">
    <source>
        <dbReference type="Pfam" id="PF04127"/>
    </source>
</evidence>
<keyword evidence="3" id="KW-0511">Multifunctional enzyme</keyword>
<organism evidence="8 9">
    <name type="scientific">Halopseudomonas sabulinigri</name>
    <dbReference type="NCBI Taxonomy" id="472181"/>
    <lineage>
        <taxon>Bacteria</taxon>
        <taxon>Pseudomonadati</taxon>
        <taxon>Pseudomonadota</taxon>
        <taxon>Gammaproteobacteria</taxon>
        <taxon>Pseudomonadales</taxon>
        <taxon>Pseudomonadaceae</taxon>
        <taxon>Halopseudomonas</taxon>
    </lineage>
</organism>
<keyword evidence="1 3" id="KW-0210">Decarboxylase</keyword>
<dbReference type="SUPFAM" id="SSF102645">
    <property type="entry name" value="CoaB-like"/>
    <property type="match status" value="1"/>
</dbReference>
<comment type="catalytic activity">
    <reaction evidence="3 4">
        <text>(R)-4'-phosphopantothenate + L-cysteine + CTP = N-[(R)-4-phosphopantothenoyl]-L-cysteine + CMP + diphosphate + H(+)</text>
        <dbReference type="Rhea" id="RHEA:19397"/>
        <dbReference type="ChEBI" id="CHEBI:10986"/>
        <dbReference type="ChEBI" id="CHEBI:15378"/>
        <dbReference type="ChEBI" id="CHEBI:33019"/>
        <dbReference type="ChEBI" id="CHEBI:35235"/>
        <dbReference type="ChEBI" id="CHEBI:37563"/>
        <dbReference type="ChEBI" id="CHEBI:59458"/>
        <dbReference type="ChEBI" id="CHEBI:60377"/>
        <dbReference type="EC" id="6.3.2.5"/>
    </reaction>
</comment>
<keyword evidence="2 3" id="KW-0456">Lyase</keyword>
<dbReference type="NCBIfam" id="TIGR00521">
    <property type="entry name" value="coaBC_dfp"/>
    <property type="match status" value="1"/>
</dbReference>
<comment type="function">
    <text evidence="3">Catalyzes two sequential steps in the biosynthesis of coenzyme A. In the first step cysteine is conjugated to 4'-phosphopantothenate to form 4-phosphopantothenoylcysteine. In the second step the latter compound is decarboxylated to form 4'-phosphopantotheine.</text>
</comment>
<evidence type="ECO:0000313" key="9">
    <source>
        <dbReference type="Proteomes" id="UP000243413"/>
    </source>
</evidence>
<dbReference type="SUPFAM" id="SSF52507">
    <property type="entry name" value="Homo-oligomeric flavin-containing Cys decarboxylases, HFCD"/>
    <property type="match status" value="1"/>
</dbReference>
<feature type="binding site" evidence="3">
    <location>
        <position position="325"/>
    </location>
    <ligand>
        <name>CTP</name>
        <dbReference type="ChEBI" id="CHEBI:37563"/>
    </ligand>
</feature>
<sequence>MQPLINKQVVLGVSGGIAAYKSAELIRRLRDAGAEVRVVMTQAAREFITPLTLQALSGHPVHGDLLDPEAEAAMGHIELARWADLVLIAPATADLMARLAQGRGDDLLTTLVLATDAPIALAPAMNQAMWRDAATQANLELLLARGVKVFGPGSGGQACGDVGPGRMLEPTDIAARAAECFQRGSLSGKHVLINAGPTREALDPVRYISNHSSGKMGFALAEAAVEAGARVTLVAGPVNLPTPARVARVDVVSAQDMLAACEAALPADLFIASAAVADYRPANCAEQKLKKTPGSDDGMTLTLVRNPDILATLAAHPQRPWTVGFAAETHDLMTYAADKLQRKNLDLIIANDVSQSGIGFNSEDNAVTLIDRALNSSVLPRASKTKLAREIIARIADLMATTNKHKEA</sequence>
<dbReference type="Pfam" id="PF04127">
    <property type="entry name" value="DFP"/>
    <property type="match status" value="1"/>
</dbReference>
<dbReference type="InterPro" id="IPR003382">
    <property type="entry name" value="Flavoprotein"/>
</dbReference>
<dbReference type="InterPro" id="IPR036551">
    <property type="entry name" value="Flavin_trans-like"/>
</dbReference>
<keyword evidence="10" id="KW-1185">Reference proteome</keyword>
<feature type="binding site" evidence="3">
    <location>
        <position position="343"/>
    </location>
    <ligand>
        <name>CTP</name>
        <dbReference type="ChEBI" id="CHEBI:37563"/>
    </ligand>
</feature>
<reference evidence="7 10" key="3">
    <citation type="submission" date="2024-04" db="EMBL/GenBank/DDBJ databases">
        <title>Draft genome sequence of Halopseudomonas sabulinigri NBRC 116187.</title>
        <authorList>
            <person name="Miyakawa T."/>
            <person name="Kusuya Y."/>
            <person name="Miura T."/>
        </authorList>
    </citation>
    <scope>NUCLEOTIDE SEQUENCE [LARGE SCALE GENOMIC DNA]</scope>
    <source>
        <strain evidence="7 10">4NH20-0042</strain>
    </source>
</reference>
<evidence type="ECO:0000256" key="1">
    <source>
        <dbReference type="ARBA" id="ARBA00022793"/>
    </source>
</evidence>